<evidence type="ECO:0000256" key="2">
    <source>
        <dbReference type="ARBA" id="ARBA00022737"/>
    </source>
</evidence>
<comment type="similarity">
    <text evidence="1">Belongs to the peptidase S1C family.</text>
</comment>
<dbReference type="EMBL" id="JANBPY010001119">
    <property type="protein sequence ID" value="KAJ1961539.1"/>
    <property type="molecule type" value="Genomic_DNA"/>
</dbReference>
<organism evidence="5 6">
    <name type="scientific">Dispira parvispora</name>
    <dbReference type="NCBI Taxonomy" id="1520584"/>
    <lineage>
        <taxon>Eukaryota</taxon>
        <taxon>Fungi</taxon>
        <taxon>Fungi incertae sedis</taxon>
        <taxon>Zoopagomycota</taxon>
        <taxon>Kickxellomycotina</taxon>
        <taxon>Dimargaritomycetes</taxon>
        <taxon>Dimargaritales</taxon>
        <taxon>Dimargaritaceae</taxon>
        <taxon>Dispira</taxon>
    </lineage>
</organism>
<gene>
    <name evidence="5" type="ORF">IWQ62_003831</name>
</gene>
<dbReference type="AlphaFoldDB" id="A0A9W8E5Y8"/>
<name>A0A9W8E5Y8_9FUNG</name>
<dbReference type="InterPro" id="IPR009003">
    <property type="entry name" value="Peptidase_S1_PA"/>
</dbReference>
<dbReference type="Pfam" id="PF13365">
    <property type="entry name" value="Trypsin_2"/>
    <property type="match status" value="1"/>
</dbReference>
<accession>A0A9W8E5Y8</accession>
<dbReference type="CDD" id="cd06719">
    <property type="entry name" value="PDZ2-4_Nma111p-like"/>
    <property type="match status" value="1"/>
</dbReference>
<dbReference type="SMART" id="SM00228">
    <property type="entry name" value="PDZ"/>
    <property type="match status" value="3"/>
</dbReference>
<feature type="region of interest" description="Disordered" evidence="3">
    <location>
        <begin position="1"/>
        <end position="25"/>
    </location>
</feature>
<dbReference type="InterPro" id="IPR036034">
    <property type="entry name" value="PDZ_sf"/>
</dbReference>
<evidence type="ECO:0000259" key="4">
    <source>
        <dbReference type="SMART" id="SM00228"/>
    </source>
</evidence>
<dbReference type="GO" id="GO:0004252">
    <property type="term" value="F:serine-type endopeptidase activity"/>
    <property type="evidence" value="ECO:0007669"/>
    <property type="project" value="InterPro"/>
</dbReference>
<evidence type="ECO:0000256" key="3">
    <source>
        <dbReference type="SAM" id="MobiDB-lite"/>
    </source>
</evidence>
<feature type="domain" description="PDZ" evidence="4">
    <location>
        <begin position="338"/>
        <end position="416"/>
    </location>
</feature>
<sequence length="1026" mass="113271">MSNPPSRKHLQSPDPPPVHASEVESNNCMEGLPESKRQRHGPTVAITTLINQQEMTTQKAITPPDTCTAQGNGSMVGGQEVTRGIYNQHLSVGEVPMDCASPDSVASPAWQHTIEKTVLAVVAVHFSQVTAFDTEPPYTSQASGFIVDAERGIILTNRHVVGSGPFVGEVVMHDHEEVDVYPLYRDPIHDFGFLRFDPKAVKYMPIHEIPLTPERAKVGLDIRVVGNDAGEKLSILSGSISRLDRNAPEYGELTYNDFNTFYLQAASSSSGGSSGSPVIDVHGNAIGLQAGGSTHAATNFFFPLNRVKYALEKLQAGCAVPRGTIQTHFLYRPFDEVRRLGLRADTEALIRQRFPDDIGMLVVETVLPEGPAADFLEEGDVIIAINDKLITQFVPLEALLDESVGQTLQFRVERGGVTQEFSITIQDLHSITPDRLLKIGGAILNNLSYQLARNYNVPTRGVYLSEAGGMFDFGSGTTGCIIQSVDDRPTPDLETFKQVMLTISDRAMVKVVYYSIEDVHTLNVRLVHVDRHWSEFQVYIRNDRTGLWDVTTLPPPPPALVREPETAQLPQFQGTSGPGSELINSLVRIRFETPLNIEGYPYNAQVGMGVVWDASRGLVVVSRAIVPHSLGDVTVTIAQSIVLPGKILYSHPVHNISVVSYDPQRLHDTPIQSIVPSETPLEPGQAVHLVGFNRQQRPMCISTSVTDISTRSIPDNLYPRYRGLNFESVHLDTTLTQEVGNGMIVDPQGKVQGLLLRYLGEQKNRSGHRQYVHGLDIRNVLPVMTPLVQGVEPQLRVLNVELATTAIAQARLMGLPDEWVQRVEAANPYRRQLYIIRRIETNSPCARLLKELDVILTVNGRIVTTIADLDDQYHQEELTMEVLREKRIHQLSVPTAPAVNGDTKRVALWAGAVIQPPHRAVLQQSKLTPSMVYVTSVAKGSPASQYGLYPSMWITQVNGQPTPDLDAFISATRNLPDNTYVRIKATTFDLLPTVLSVKTCLHYWSTVTLTKDDSTESGWQFTKVSP</sequence>
<feature type="compositionally biased region" description="Basic residues" evidence="3">
    <location>
        <begin position="1"/>
        <end position="10"/>
    </location>
</feature>
<reference evidence="5" key="1">
    <citation type="submission" date="2022-07" db="EMBL/GenBank/DDBJ databases">
        <title>Phylogenomic reconstructions and comparative analyses of Kickxellomycotina fungi.</title>
        <authorList>
            <person name="Reynolds N.K."/>
            <person name="Stajich J.E."/>
            <person name="Barry K."/>
            <person name="Grigoriev I.V."/>
            <person name="Crous P."/>
            <person name="Smith M.E."/>
        </authorList>
    </citation>
    <scope>NUCLEOTIDE SEQUENCE</scope>
    <source>
        <strain evidence="5">RSA 1196</strain>
    </source>
</reference>
<keyword evidence="2" id="KW-0677">Repeat</keyword>
<dbReference type="SUPFAM" id="SSF50156">
    <property type="entry name" value="PDZ domain-like"/>
    <property type="match status" value="3"/>
</dbReference>
<dbReference type="GO" id="GO:0006508">
    <property type="term" value="P:proteolysis"/>
    <property type="evidence" value="ECO:0007669"/>
    <property type="project" value="InterPro"/>
</dbReference>
<dbReference type="InterPro" id="IPR001940">
    <property type="entry name" value="Peptidase_S1C"/>
</dbReference>
<dbReference type="SUPFAM" id="SSF50494">
    <property type="entry name" value="Trypsin-like serine proteases"/>
    <property type="match status" value="2"/>
</dbReference>
<evidence type="ECO:0000313" key="5">
    <source>
        <dbReference type="EMBL" id="KAJ1961539.1"/>
    </source>
</evidence>
<dbReference type="Pfam" id="PF13180">
    <property type="entry name" value="PDZ_2"/>
    <property type="match status" value="1"/>
</dbReference>
<dbReference type="PRINTS" id="PR00834">
    <property type="entry name" value="PROTEASES2C"/>
</dbReference>
<dbReference type="Gene3D" id="2.40.10.120">
    <property type="match status" value="2"/>
</dbReference>
<proteinExistence type="inferred from homology"/>
<dbReference type="Pfam" id="PF12812">
    <property type="entry name" value="PDZ_1"/>
    <property type="match status" value="2"/>
</dbReference>
<keyword evidence="6" id="KW-1185">Reference proteome</keyword>
<dbReference type="InterPro" id="IPR001478">
    <property type="entry name" value="PDZ"/>
</dbReference>
<feature type="domain" description="PDZ" evidence="4">
    <location>
        <begin position="908"/>
        <end position="989"/>
    </location>
</feature>
<protein>
    <recommendedName>
        <fullName evidence="4">PDZ domain-containing protein</fullName>
    </recommendedName>
</protein>
<evidence type="ECO:0000313" key="6">
    <source>
        <dbReference type="Proteomes" id="UP001150925"/>
    </source>
</evidence>
<dbReference type="InterPro" id="IPR025926">
    <property type="entry name" value="PDZ-like_dom"/>
</dbReference>
<comment type="caution">
    <text evidence="5">The sequence shown here is derived from an EMBL/GenBank/DDBJ whole genome shotgun (WGS) entry which is preliminary data.</text>
</comment>
<dbReference type="Proteomes" id="UP001150925">
    <property type="component" value="Unassembled WGS sequence"/>
</dbReference>
<feature type="domain" description="PDZ" evidence="4">
    <location>
        <begin position="810"/>
        <end position="886"/>
    </location>
</feature>
<evidence type="ECO:0000256" key="1">
    <source>
        <dbReference type="ARBA" id="ARBA00010541"/>
    </source>
</evidence>
<dbReference type="CDD" id="cd06786">
    <property type="entry name" value="cpPDZ1_ScNma111-like"/>
    <property type="match status" value="1"/>
</dbReference>
<dbReference type="Gene3D" id="2.30.42.10">
    <property type="match status" value="3"/>
</dbReference>
<dbReference type="OrthoDB" id="4217619at2759"/>
<dbReference type="PANTHER" id="PTHR46366:SF8">
    <property type="entry name" value="PRO-APOPTOTIC SERINE PROTEASE NMA111"/>
    <property type="match status" value="1"/>
</dbReference>
<dbReference type="PANTHER" id="PTHR46366">
    <property type="entry name" value="PRO-APOPTOTIC SERINE PROTEASE NMA111"/>
    <property type="match status" value="1"/>
</dbReference>